<keyword evidence="2" id="KW-1185">Reference proteome</keyword>
<protein>
    <submittedName>
        <fullName evidence="1">DUF6352 family protein</fullName>
    </submittedName>
</protein>
<proteinExistence type="predicted"/>
<sequence length="340" mass="37623">MTGQAPVGSLEPLQEFWLCGLQSKLALNERGWLQPNDDFWRLWLARPELALLEESCPAEIALHQALLERPSSSQSALLAAIADEDARANYQFFLRFRDDVLAAGTLEAAYLRLMRQPLMLPPLFVEGLVATIAGHLLAGNVDAFQVRAAELLFRTQRLSLTEGRLLCADLEGLDSRQAAAGLLDVLSPDNAAEFWRRGSAQPFALDLTHEVSNALGHGMSFNLTLKHSGLKALAKVLELWLGRFLGRPLKITALQKVDDSAWSWHIGLDVDSMRLLNDLYEDRPVDAARMAQLISLFKLELPGSYPKPIYLGLAMSSDKSLKLKPQNLLLNLPPELALLG</sequence>
<organism evidence="1 2">
    <name type="scientific">Roseateles albus</name>
    <dbReference type="NCBI Taxonomy" id="2987525"/>
    <lineage>
        <taxon>Bacteria</taxon>
        <taxon>Pseudomonadati</taxon>
        <taxon>Pseudomonadota</taxon>
        <taxon>Betaproteobacteria</taxon>
        <taxon>Burkholderiales</taxon>
        <taxon>Sphaerotilaceae</taxon>
        <taxon>Roseateles</taxon>
    </lineage>
</organism>
<comment type="caution">
    <text evidence="1">The sequence shown here is derived from an EMBL/GenBank/DDBJ whole genome shotgun (WGS) entry which is preliminary data.</text>
</comment>
<dbReference type="Proteomes" id="UP001221189">
    <property type="component" value="Unassembled WGS sequence"/>
</dbReference>
<dbReference type="InterPro" id="IPR045932">
    <property type="entry name" value="DUF6352"/>
</dbReference>
<accession>A0ABT5KDC4</accession>
<evidence type="ECO:0000313" key="1">
    <source>
        <dbReference type="EMBL" id="MDC8770806.1"/>
    </source>
</evidence>
<evidence type="ECO:0000313" key="2">
    <source>
        <dbReference type="Proteomes" id="UP001221189"/>
    </source>
</evidence>
<gene>
    <name evidence="1" type="ORF">PRZ03_04420</name>
</gene>
<dbReference type="Pfam" id="PF19879">
    <property type="entry name" value="DUF6352"/>
    <property type="match status" value="1"/>
</dbReference>
<reference evidence="1 2" key="1">
    <citation type="submission" date="2022-10" db="EMBL/GenBank/DDBJ databases">
        <title>Paucibacter sp. hw1 Genome sequencing.</title>
        <authorList>
            <person name="Park S."/>
        </authorList>
    </citation>
    <scope>NUCLEOTIDE SEQUENCE [LARGE SCALE GENOMIC DNA]</scope>
    <source>
        <strain evidence="2">hw1</strain>
    </source>
</reference>
<dbReference type="EMBL" id="JAQQXT010000002">
    <property type="protein sequence ID" value="MDC8770806.1"/>
    <property type="molecule type" value="Genomic_DNA"/>
</dbReference>
<name>A0ABT5KDC4_9BURK</name>
<dbReference type="RefSeq" id="WP_273599188.1">
    <property type="nucleotide sequence ID" value="NZ_JAQQXT010000002.1"/>
</dbReference>